<accession>A0A1G5CHP0</accession>
<reference evidence="1 2" key="1">
    <citation type="submission" date="2016-10" db="EMBL/GenBank/DDBJ databases">
        <authorList>
            <person name="de Groot N.N."/>
        </authorList>
    </citation>
    <scope>NUCLEOTIDE SEQUENCE [LARGE SCALE GENOMIC DNA]</scope>
    <source>
        <strain evidence="1 2">DSM 18978</strain>
    </source>
</reference>
<dbReference type="RefSeq" id="WP_091539923.1">
    <property type="nucleotide sequence ID" value="NZ_FMUS01000003.1"/>
</dbReference>
<gene>
    <name evidence="1" type="ORF">SAMN03080606_00665</name>
</gene>
<dbReference type="PROSITE" id="PS51257">
    <property type="entry name" value="PROKAR_LIPOPROTEIN"/>
    <property type="match status" value="1"/>
</dbReference>
<name>A0A1G5CHP0_9FIRM</name>
<protein>
    <submittedName>
        <fullName evidence="1">Uncharacterized protein</fullName>
    </submittedName>
</protein>
<proteinExistence type="predicted"/>
<dbReference type="STRING" id="1120976.SAMN03080606_00665"/>
<sequence>MKKNKIMSIMIVMLLVSALILTGCTKTRSTKEVLKDVFANEVEITSAEGKIEMSLNVNMEGFDVTTVDDPQMLIVMNMLNNLKITMNYATDLELEKSAIDFNADMGGMSFSGKIFTYDEKIAIHMPFLTQFLGDPRLASGYIVMSLEEIAEMQGSTLNISDTDKTKELVMSLINSIISELDDKALSNNGSSTIEVGGQSVKVDEIQIDIGKEEIKSIALTTINLLEDKDFRDLVFEMAQAYDPFLSRQDFDEELDSLNSAEATEEINNALEEIGEIIDFNKTGIKTQLFIDKNDNVIRTIMKMSLAINDDGEAFEVTFNVTDDKWNINKPVTIDIPDINESNSLDLFEILFGGFLGY</sequence>
<dbReference type="EMBL" id="FMUS01000003">
    <property type="protein sequence ID" value="SCY01837.1"/>
    <property type="molecule type" value="Genomic_DNA"/>
</dbReference>
<keyword evidence="2" id="KW-1185">Reference proteome</keyword>
<dbReference type="OrthoDB" id="1706091at2"/>
<dbReference type="AlphaFoldDB" id="A0A1G5CHP0"/>
<evidence type="ECO:0000313" key="2">
    <source>
        <dbReference type="Proteomes" id="UP000198636"/>
    </source>
</evidence>
<evidence type="ECO:0000313" key="1">
    <source>
        <dbReference type="EMBL" id="SCY01837.1"/>
    </source>
</evidence>
<dbReference type="Proteomes" id="UP000198636">
    <property type="component" value="Unassembled WGS sequence"/>
</dbReference>
<organism evidence="1 2">
    <name type="scientific">Alkaliphilus peptidifermentans DSM 18978</name>
    <dbReference type="NCBI Taxonomy" id="1120976"/>
    <lineage>
        <taxon>Bacteria</taxon>
        <taxon>Bacillati</taxon>
        <taxon>Bacillota</taxon>
        <taxon>Clostridia</taxon>
        <taxon>Peptostreptococcales</taxon>
        <taxon>Natronincolaceae</taxon>
        <taxon>Alkaliphilus</taxon>
    </lineage>
</organism>